<accession>A0A7J7SD33</accession>
<feature type="region of interest" description="Disordered" evidence="3">
    <location>
        <begin position="209"/>
        <end position="243"/>
    </location>
</feature>
<gene>
    <name evidence="4" type="ORF">mMyoMyo1_015648</name>
</gene>
<dbReference type="VEuPathDB" id="HostDB:GeneID_118675484"/>
<dbReference type="Pfam" id="PF04979">
    <property type="entry name" value="IPP-2"/>
    <property type="match status" value="2"/>
</dbReference>
<dbReference type="EMBL" id="JABWUV010000019">
    <property type="protein sequence ID" value="KAF6286258.1"/>
    <property type="molecule type" value="Genomic_DNA"/>
</dbReference>
<dbReference type="GO" id="GO:0004864">
    <property type="term" value="F:protein phosphatase inhibitor activity"/>
    <property type="evidence" value="ECO:0007669"/>
    <property type="project" value="UniProtKB-KW"/>
</dbReference>
<feature type="region of interest" description="Disordered" evidence="3">
    <location>
        <begin position="115"/>
        <end position="134"/>
    </location>
</feature>
<evidence type="ECO:0000256" key="3">
    <source>
        <dbReference type="SAM" id="MobiDB-lite"/>
    </source>
</evidence>
<feature type="compositionally biased region" description="Polar residues" evidence="3">
    <location>
        <begin position="213"/>
        <end position="243"/>
    </location>
</feature>
<keyword evidence="5" id="KW-1185">Reference proteome</keyword>
<organism evidence="4 5">
    <name type="scientific">Myotis myotis</name>
    <name type="common">Greater mouse-eared bat</name>
    <name type="synonym">Vespertilio myotis</name>
    <dbReference type="NCBI Taxonomy" id="51298"/>
    <lineage>
        <taxon>Eukaryota</taxon>
        <taxon>Metazoa</taxon>
        <taxon>Chordata</taxon>
        <taxon>Craniata</taxon>
        <taxon>Vertebrata</taxon>
        <taxon>Euteleostomi</taxon>
        <taxon>Mammalia</taxon>
        <taxon>Eutheria</taxon>
        <taxon>Laurasiatheria</taxon>
        <taxon>Chiroptera</taxon>
        <taxon>Yangochiroptera</taxon>
        <taxon>Vespertilionidae</taxon>
        <taxon>Myotis</taxon>
    </lineage>
</organism>
<evidence type="ECO:0000256" key="2">
    <source>
        <dbReference type="ARBA" id="ARBA00023272"/>
    </source>
</evidence>
<dbReference type="PANTHER" id="PTHR12398">
    <property type="entry name" value="PROTEIN PHOSPHATASE INHIBITOR"/>
    <property type="match status" value="1"/>
</dbReference>
<reference evidence="4 5" key="1">
    <citation type="journal article" date="2020" name="Nature">
        <title>Six reference-quality genomes reveal evolution of bat adaptations.</title>
        <authorList>
            <person name="Jebb D."/>
            <person name="Huang Z."/>
            <person name="Pippel M."/>
            <person name="Hughes G.M."/>
            <person name="Lavrichenko K."/>
            <person name="Devanna P."/>
            <person name="Winkler S."/>
            <person name="Jermiin L.S."/>
            <person name="Skirmuntt E.C."/>
            <person name="Katzourakis A."/>
            <person name="Burkitt-Gray L."/>
            <person name="Ray D.A."/>
            <person name="Sullivan K.A.M."/>
            <person name="Roscito J.G."/>
            <person name="Kirilenko B.M."/>
            <person name="Davalos L.M."/>
            <person name="Corthals A.P."/>
            <person name="Power M.L."/>
            <person name="Jones G."/>
            <person name="Ransome R.D."/>
            <person name="Dechmann D.K.N."/>
            <person name="Locatelli A.G."/>
            <person name="Puechmaille S.J."/>
            <person name="Fedrigo O."/>
            <person name="Jarvis E.D."/>
            <person name="Hiller M."/>
            <person name="Vernes S.C."/>
            <person name="Myers E.W."/>
            <person name="Teeling E.C."/>
        </authorList>
    </citation>
    <scope>NUCLEOTIDE SEQUENCE [LARGE SCALE GENOMIC DNA]</scope>
    <source>
        <strain evidence="4">MMyoMyo1</strain>
        <tissue evidence="4">Flight muscle</tissue>
    </source>
</reference>
<evidence type="ECO:0000313" key="5">
    <source>
        <dbReference type="Proteomes" id="UP000527355"/>
    </source>
</evidence>
<evidence type="ECO:0000313" key="4">
    <source>
        <dbReference type="EMBL" id="KAF6286258.1"/>
    </source>
</evidence>
<evidence type="ECO:0000256" key="1">
    <source>
        <dbReference type="ARBA" id="ARBA00005472"/>
    </source>
</evidence>
<proteinExistence type="inferred from homology"/>
<comment type="similarity">
    <text evidence="1">Belongs to the protein phosphatase inhibitor 2 family.</text>
</comment>
<dbReference type="InterPro" id="IPR007062">
    <property type="entry name" value="PPI-2"/>
</dbReference>
<dbReference type="Gene3D" id="6.10.250.1050">
    <property type="match status" value="2"/>
</dbReference>
<comment type="caution">
    <text evidence="4">The sequence shown here is derived from an EMBL/GenBank/DDBJ whole genome shotgun (WGS) entry which is preliminary data.</text>
</comment>
<dbReference type="GO" id="GO:0009966">
    <property type="term" value="P:regulation of signal transduction"/>
    <property type="evidence" value="ECO:0007669"/>
    <property type="project" value="InterPro"/>
</dbReference>
<dbReference type="Proteomes" id="UP000527355">
    <property type="component" value="Unassembled WGS sequence"/>
</dbReference>
<dbReference type="AlphaFoldDB" id="A0A7J7SD33"/>
<dbReference type="PANTHER" id="PTHR12398:SF20">
    <property type="entry name" value="PROTEIN PHOSPHATASE 1 REGULATORY INHIBITOR SUBUNIT 2"/>
    <property type="match status" value="1"/>
</dbReference>
<name>A0A7J7SD33_MYOMY</name>
<protein>
    <submittedName>
        <fullName evidence="4">PPP1R2 family member B</fullName>
    </submittedName>
</protein>
<sequence length="243" mass="27026">MASSQQALAASASQQPIKGILKNKSSVACSLVPSAIQQRNKSVDELSKKSQKWDEMNIVATYYIEDEDLIKVHEPSTPENSMESDEGALCDSETIEVLNPEILAKKLAAAKGSKPKYLVREQENSEDEDSDFSTEGKKSLLTTCCLFFFRCSVGNEQGGEKTQLHRISKRVSEKQLEFEMKRKLHDNEGLNLKLARQLISKELLELEEDEEISTTAAGKNMNMEESNQGSTTGDQLQNKSQSS</sequence>
<keyword evidence="2" id="KW-0650">Protein phosphatase inhibitor</keyword>